<dbReference type="AlphaFoldDB" id="A0A7R9GUH4"/>
<feature type="region of interest" description="Disordered" evidence="1">
    <location>
        <begin position="167"/>
        <end position="197"/>
    </location>
</feature>
<accession>A0A7R9GUH4</accession>
<evidence type="ECO:0000256" key="1">
    <source>
        <dbReference type="SAM" id="MobiDB-lite"/>
    </source>
</evidence>
<organism evidence="2">
    <name type="scientific">Timema poppense</name>
    <name type="common">Walking stick</name>
    <dbReference type="NCBI Taxonomy" id="170557"/>
    <lineage>
        <taxon>Eukaryota</taxon>
        <taxon>Metazoa</taxon>
        <taxon>Ecdysozoa</taxon>
        <taxon>Arthropoda</taxon>
        <taxon>Hexapoda</taxon>
        <taxon>Insecta</taxon>
        <taxon>Pterygota</taxon>
        <taxon>Neoptera</taxon>
        <taxon>Polyneoptera</taxon>
        <taxon>Phasmatodea</taxon>
        <taxon>Timematodea</taxon>
        <taxon>Timematoidea</taxon>
        <taxon>Timematidae</taxon>
        <taxon>Timema</taxon>
    </lineage>
</organism>
<proteinExistence type="predicted"/>
<gene>
    <name evidence="2" type="ORF">TPSB3V08_LOCUS1441</name>
</gene>
<feature type="compositionally biased region" description="Polar residues" evidence="1">
    <location>
        <begin position="187"/>
        <end position="197"/>
    </location>
</feature>
<feature type="region of interest" description="Disordered" evidence="1">
    <location>
        <begin position="1"/>
        <end position="21"/>
    </location>
</feature>
<feature type="compositionally biased region" description="Basic and acidic residues" evidence="1">
    <location>
        <begin position="1"/>
        <end position="11"/>
    </location>
</feature>
<feature type="compositionally biased region" description="Polar residues" evidence="1">
    <location>
        <begin position="167"/>
        <end position="177"/>
    </location>
</feature>
<reference evidence="2" key="1">
    <citation type="submission" date="2020-11" db="EMBL/GenBank/DDBJ databases">
        <authorList>
            <person name="Tran Van P."/>
        </authorList>
    </citation>
    <scope>NUCLEOTIDE SEQUENCE</scope>
</reference>
<protein>
    <submittedName>
        <fullName evidence="2">Uncharacterized protein</fullName>
    </submittedName>
</protein>
<evidence type="ECO:0000313" key="2">
    <source>
        <dbReference type="EMBL" id="CAD7397936.1"/>
    </source>
</evidence>
<sequence>MVSTRMRDKPTEQPSQFGQDSSNIGGYRFLLPSGSLCGIPLLGGGPRPPYISWGGPPQHKHTLYSRLINPDVHPTEIRTSISPSSAVELNTTSALANYATEAGCYDGDLTILPIFGSLLCHPSWLASGVWTHLTYTSLALPFLLRRPECPRPLPYISTLLQDRLTPLSSNRSHTNRSPYYHGLIHPESSSRPNAGNL</sequence>
<feature type="compositionally biased region" description="Polar residues" evidence="1">
    <location>
        <begin position="12"/>
        <end position="21"/>
    </location>
</feature>
<name>A0A7R9GUH4_TIMPO</name>
<dbReference type="EMBL" id="OD000511">
    <property type="protein sequence ID" value="CAD7397936.1"/>
    <property type="molecule type" value="Genomic_DNA"/>
</dbReference>